<keyword evidence="2" id="KW-1185">Reference proteome</keyword>
<gene>
    <name evidence="1" type="ORF">MCHUDSM44219_04127</name>
</gene>
<reference evidence="1 2" key="1">
    <citation type="journal article" date="2015" name="Genome Biol. Evol.">
        <title>Characterization of Three Mycobacterium spp. with Potential Use in Bioremediation by Genome Sequencing and Comparative Genomics.</title>
        <authorList>
            <person name="Das S."/>
            <person name="Pettersson B.M."/>
            <person name="Behra P.R."/>
            <person name="Ramesh M."/>
            <person name="Dasgupta S."/>
            <person name="Bhattacharya A."/>
            <person name="Kirsebom L.A."/>
        </authorList>
    </citation>
    <scope>NUCLEOTIDE SEQUENCE [LARGE SCALE GENOMIC DNA]</scope>
    <source>
        <strain evidence="1 2">DSM 44219</strain>
    </source>
</reference>
<dbReference type="Proteomes" id="UP000036176">
    <property type="component" value="Unassembled WGS sequence"/>
</dbReference>
<sequence length="60" mass="6251">MVAVFGRVERLATGVPSPARQRLRTTALAVTGTAGAAAGQAVVSITASAGRRWIMMVRRV</sequence>
<accession>A0A0J6VTQ0</accession>
<dbReference type="RefSeq" id="WP_048420051.1">
    <property type="nucleotide sequence ID" value="NZ_JYNX01000059.1"/>
</dbReference>
<dbReference type="EMBL" id="JYNX01000059">
    <property type="protein sequence ID" value="KMO73554.1"/>
    <property type="molecule type" value="Genomic_DNA"/>
</dbReference>
<dbReference type="AlphaFoldDB" id="A0A0J6VTQ0"/>
<evidence type="ECO:0000313" key="2">
    <source>
        <dbReference type="Proteomes" id="UP000036176"/>
    </source>
</evidence>
<comment type="caution">
    <text evidence="1">The sequence shown here is derived from an EMBL/GenBank/DDBJ whole genome shotgun (WGS) entry which is preliminary data.</text>
</comment>
<evidence type="ECO:0000313" key="1">
    <source>
        <dbReference type="EMBL" id="KMO73554.1"/>
    </source>
</evidence>
<name>A0A0J6VTQ0_MYCCU</name>
<protein>
    <submittedName>
        <fullName evidence="1">Uncharacterized protein</fullName>
    </submittedName>
</protein>
<organism evidence="1 2">
    <name type="scientific">Mycolicibacterium chubuense</name>
    <name type="common">Mycobacterium chubuense</name>
    <dbReference type="NCBI Taxonomy" id="1800"/>
    <lineage>
        <taxon>Bacteria</taxon>
        <taxon>Bacillati</taxon>
        <taxon>Actinomycetota</taxon>
        <taxon>Actinomycetes</taxon>
        <taxon>Mycobacteriales</taxon>
        <taxon>Mycobacteriaceae</taxon>
        <taxon>Mycolicibacterium</taxon>
    </lineage>
</organism>
<proteinExistence type="predicted"/>
<dbReference type="PATRIC" id="fig|1800.3.peg.4153"/>